<evidence type="ECO:0000256" key="1">
    <source>
        <dbReference type="SAM" id="Phobius"/>
    </source>
</evidence>
<proteinExistence type="predicted"/>
<dbReference type="AlphaFoldDB" id="A0A1H9LHV9"/>
<name>A0A1H9LHV9_9GAMM</name>
<feature type="transmembrane region" description="Helical" evidence="1">
    <location>
        <begin position="92"/>
        <end position="120"/>
    </location>
</feature>
<keyword evidence="1" id="KW-0812">Transmembrane</keyword>
<accession>A0A1H9LHV9</accession>
<gene>
    <name evidence="2" type="ORF">SAMN03080615_03961</name>
</gene>
<sequence length="135" mass="15771">MDFQQITPYSSTAWNSERYSRQKPRPEQGSLIKLLQGGNPLPWNRANETVPISMIQEPTPAEIKQRIKDNKGETFWDENQCTIGSLNRWGLIYFYITMFAKGFCVFLGPLFPFITIYLYFDDPEDLNGLLDFIYI</sequence>
<dbReference type="OrthoDB" id="6098773at2"/>
<keyword evidence="3" id="KW-1185">Reference proteome</keyword>
<keyword evidence="1" id="KW-0472">Membrane</keyword>
<dbReference type="EMBL" id="FOGB01000017">
    <property type="protein sequence ID" value="SER10980.1"/>
    <property type="molecule type" value="Genomic_DNA"/>
</dbReference>
<evidence type="ECO:0000313" key="3">
    <source>
        <dbReference type="Proteomes" id="UP000198749"/>
    </source>
</evidence>
<dbReference type="RefSeq" id="WP_091361681.1">
    <property type="nucleotide sequence ID" value="NZ_AP025284.1"/>
</dbReference>
<evidence type="ECO:0000313" key="2">
    <source>
        <dbReference type="EMBL" id="SER10980.1"/>
    </source>
</evidence>
<organism evidence="2 3">
    <name type="scientific">Amphritea atlantica</name>
    <dbReference type="NCBI Taxonomy" id="355243"/>
    <lineage>
        <taxon>Bacteria</taxon>
        <taxon>Pseudomonadati</taxon>
        <taxon>Pseudomonadota</taxon>
        <taxon>Gammaproteobacteria</taxon>
        <taxon>Oceanospirillales</taxon>
        <taxon>Oceanospirillaceae</taxon>
        <taxon>Amphritea</taxon>
    </lineage>
</organism>
<dbReference type="Proteomes" id="UP000198749">
    <property type="component" value="Unassembled WGS sequence"/>
</dbReference>
<keyword evidence="1" id="KW-1133">Transmembrane helix</keyword>
<reference evidence="3" key="1">
    <citation type="submission" date="2016-10" db="EMBL/GenBank/DDBJ databases">
        <authorList>
            <person name="Varghese N."/>
            <person name="Submissions S."/>
        </authorList>
    </citation>
    <scope>NUCLEOTIDE SEQUENCE [LARGE SCALE GENOMIC DNA]</scope>
    <source>
        <strain evidence="3">DSM 18887</strain>
    </source>
</reference>
<protein>
    <submittedName>
        <fullName evidence="2">Uncharacterized protein</fullName>
    </submittedName>
</protein>
<dbReference type="STRING" id="355243.SAMN03080615_03961"/>